<dbReference type="AlphaFoldDB" id="A0A8B8UDP1"/>
<dbReference type="GeneID" id="102521947"/>
<feature type="compositionally biased region" description="Low complexity" evidence="1">
    <location>
        <begin position="1"/>
        <end position="13"/>
    </location>
</feature>
<accession>A0A8B8UDP1</accession>
<feature type="region of interest" description="Disordered" evidence="1">
    <location>
        <begin position="1"/>
        <end position="103"/>
    </location>
</feature>
<dbReference type="Proteomes" id="UP000694856">
    <property type="component" value="Chromosome 14"/>
</dbReference>
<name>A0A8B8UDP1_CAMFR</name>
<reference evidence="3 4" key="1">
    <citation type="submission" date="2025-04" db="UniProtKB">
        <authorList>
            <consortium name="RefSeq"/>
        </authorList>
    </citation>
    <scope>IDENTIFICATION</scope>
    <source>
        <tissue evidence="3 4">Ear skin</tissue>
    </source>
</reference>
<evidence type="ECO:0000313" key="4">
    <source>
        <dbReference type="RefSeq" id="XP_032352444.1"/>
    </source>
</evidence>
<evidence type="ECO:0000256" key="1">
    <source>
        <dbReference type="SAM" id="MobiDB-lite"/>
    </source>
</evidence>
<evidence type="ECO:0000313" key="2">
    <source>
        <dbReference type="Proteomes" id="UP000694856"/>
    </source>
</evidence>
<dbReference type="RefSeq" id="XP_032352443.1">
    <property type="nucleotide sequence ID" value="XM_032496552.1"/>
</dbReference>
<organism evidence="2 3">
    <name type="scientific">Camelus ferus</name>
    <name type="common">Wild bactrian camel</name>
    <name type="synonym">Camelus bactrianus ferus</name>
    <dbReference type="NCBI Taxonomy" id="419612"/>
    <lineage>
        <taxon>Eukaryota</taxon>
        <taxon>Metazoa</taxon>
        <taxon>Chordata</taxon>
        <taxon>Craniata</taxon>
        <taxon>Vertebrata</taxon>
        <taxon>Euteleostomi</taxon>
        <taxon>Mammalia</taxon>
        <taxon>Eutheria</taxon>
        <taxon>Laurasiatheria</taxon>
        <taxon>Artiodactyla</taxon>
        <taxon>Tylopoda</taxon>
        <taxon>Camelidae</taxon>
        <taxon>Camelus</taxon>
    </lineage>
</organism>
<dbReference type="RefSeq" id="XP_032352444.1">
    <property type="nucleotide sequence ID" value="XM_032496553.1"/>
</dbReference>
<protein>
    <submittedName>
        <fullName evidence="3 4">Chromosome alignment-maintaining phosphoprotein 1 isoform X2</fullName>
    </submittedName>
</protein>
<keyword evidence="2" id="KW-1185">Reference proteome</keyword>
<sequence>MSGRGPHGPSRGGWELHHFRGPSGLLDPPTSPRQSDVPAPSDLIGPRGRARGAKLASRQPPPARSVAARTFARPEPAPAPRRHSGGRRAAGPRGAARGREPGLPPSFARLDAARCPPVQVLIFVLLDVLQAIVCGLLKKPCRLLCPCKTSSKTAASKRIRALGRLRSY</sequence>
<gene>
    <name evidence="3 4" type="primary">CHAMP1</name>
</gene>
<dbReference type="CTD" id="283489"/>
<evidence type="ECO:0000313" key="3">
    <source>
        <dbReference type="RefSeq" id="XP_032352443.1"/>
    </source>
</evidence>
<proteinExistence type="predicted"/>